<evidence type="ECO:0000313" key="2">
    <source>
        <dbReference type="EMBL" id="NDY84370.1"/>
    </source>
</evidence>
<dbReference type="RefSeq" id="WP_163656186.1">
    <property type="nucleotide sequence ID" value="NZ_JAAGRN010000011.1"/>
</dbReference>
<evidence type="ECO:0000259" key="1">
    <source>
        <dbReference type="Pfam" id="PF20680"/>
    </source>
</evidence>
<sequence>MDQILQKLDESQLKRAINLLDDEWLSDDHELGPVVPLVLSRGVGQDWHKAGTFRHHLIGVTRTLTLWQQPLHVRQLGLLHSVYGNAHVDLMKFDIKTERGRLQEAVGVEAERLIHLFCVMSRTEFLRELFSGKLNDDGSLPMTLNGQPFVLEAKDVAVFIVTTMADICEQWYSWQDDIYMGYPDYQPQSAQVHWPSALWPGPMRPTTYRVGHMSRLANYLHHPGLKGRLPQPPVFNSGTQVLAPGDEASASSLYWSVISQQHPMMSSEATQAMLEQAIKLNPWVGEPQLILAQLHLTHRNFELAQECAASGVQLVSSWGNSWDKRIGWDAWLAWGRVLLESAQKRVWPEHLNKLNNVALSPE</sequence>
<dbReference type="PANTHER" id="PTHR37391:SF2">
    <property type="entry name" value="E3 UBIQUITIN-PROTEIN LIGASE"/>
    <property type="match status" value="1"/>
</dbReference>
<name>A0A6B2R0T4_9BURK</name>
<feature type="domain" description="DUF6817" evidence="1">
    <location>
        <begin position="39"/>
        <end position="122"/>
    </location>
</feature>
<dbReference type="EMBL" id="JAAGRN010000011">
    <property type="protein sequence ID" value="NDY84370.1"/>
    <property type="molecule type" value="Genomic_DNA"/>
</dbReference>
<gene>
    <name evidence="2" type="ORF">G3I67_14140</name>
</gene>
<dbReference type="Pfam" id="PF20680">
    <property type="entry name" value="DUF6817"/>
    <property type="match status" value="1"/>
</dbReference>
<organism evidence="2">
    <name type="scientific">Sheuella amnicola</name>
    <dbReference type="NCBI Taxonomy" id="2707330"/>
    <lineage>
        <taxon>Bacteria</taxon>
        <taxon>Pseudomonadati</taxon>
        <taxon>Pseudomonadota</taxon>
        <taxon>Betaproteobacteria</taxon>
        <taxon>Burkholderiales</taxon>
        <taxon>Alcaligenaceae</taxon>
        <taxon>Sheuella</taxon>
    </lineage>
</organism>
<reference evidence="2" key="1">
    <citation type="submission" date="2020-02" db="EMBL/GenBank/DDBJ databases">
        <authorList>
            <person name="Chen W.-M."/>
        </authorList>
    </citation>
    <scope>NUCLEOTIDE SEQUENCE</scope>
    <source>
        <strain evidence="2">NBD-18</strain>
    </source>
</reference>
<dbReference type="AlphaFoldDB" id="A0A6B2R0T4"/>
<proteinExistence type="predicted"/>
<dbReference type="InterPro" id="IPR049202">
    <property type="entry name" value="DUF6817"/>
</dbReference>
<comment type="caution">
    <text evidence="2">The sequence shown here is derived from an EMBL/GenBank/DDBJ whole genome shotgun (WGS) entry which is preliminary data.</text>
</comment>
<protein>
    <submittedName>
        <fullName evidence="2">Tetratricopeptide repeat protein</fullName>
    </submittedName>
</protein>
<accession>A0A6B2R0T4</accession>
<dbReference type="PANTHER" id="PTHR37391">
    <property type="entry name" value="E3 UBIQUITIN-PROTEIN LIGASE"/>
    <property type="match status" value="1"/>
</dbReference>